<evidence type="ECO:0000256" key="2">
    <source>
        <dbReference type="ARBA" id="ARBA00022679"/>
    </source>
</evidence>
<proteinExistence type="inferred from homology"/>
<dbReference type="Proteomes" id="UP001371456">
    <property type="component" value="Unassembled WGS sequence"/>
</dbReference>
<keyword evidence="3" id="KW-0547">Nucleotide-binding</keyword>
<keyword evidence="8" id="KW-1185">Reference proteome</keyword>
<feature type="domain" description="Poly A polymerase head" evidence="5">
    <location>
        <begin position="98"/>
        <end position="227"/>
    </location>
</feature>
<keyword evidence="2 4" id="KW-0808">Transferase</keyword>
<organism evidence="7 8">
    <name type="scientific">Solanum bulbocastanum</name>
    <name type="common">Wild potato</name>
    <dbReference type="NCBI Taxonomy" id="147425"/>
    <lineage>
        <taxon>Eukaryota</taxon>
        <taxon>Viridiplantae</taxon>
        <taxon>Streptophyta</taxon>
        <taxon>Embryophyta</taxon>
        <taxon>Tracheophyta</taxon>
        <taxon>Spermatophyta</taxon>
        <taxon>Magnoliopsida</taxon>
        <taxon>eudicotyledons</taxon>
        <taxon>Gunneridae</taxon>
        <taxon>Pentapetalae</taxon>
        <taxon>asterids</taxon>
        <taxon>lamiids</taxon>
        <taxon>Solanales</taxon>
        <taxon>Solanaceae</taxon>
        <taxon>Solanoideae</taxon>
        <taxon>Solaneae</taxon>
        <taxon>Solanum</taxon>
    </lineage>
</organism>
<dbReference type="EMBL" id="JBANQN010000003">
    <property type="protein sequence ID" value="KAK6793391.1"/>
    <property type="molecule type" value="Genomic_DNA"/>
</dbReference>
<dbReference type="InterPro" id="IPR043519">
    <property type="entry name" value="NT_sf"/>
</dbReference>
<evidence type="ECO:0000259" key="6">
    <source>
        <dbReference type="Pfam" id="PF12627"/>
    </source>
</evidence>
<evidence type="ECO:0000259" key="5">
    <source>
        <dbReference type="Pfam" id="PF01743"/>
    </source>
</evidence>
<dbReference type="InterPro" id="IPR052191">
    <property type="entry name" value="tRNA_ntf/polyA_polymerase_I"/>
</dbReference>
<dbReference type="InterPro" id="IPR002646">
    <property type="entry name" value="PolA_pol_head_dom"/>
</dbReference>
<evidence type="ECO:0000313" key="7">
    <source>
        <dbReference type="EMBL" id="KAK6793391.1"/>
    </source>
</evidence>
<dbReference type="Gene3D" id="3.30.460.10">
    <property type="entry name" value="Beta Polymerase, domain 2"/>
    <property type="match status" value="1"/>
</dbReference>
<sequence>MAAISNLTRENALLSRLKLKALVYLQVPCWKFKHTFAECERESQVSADSGIESVVEAGQIDFSKWRKLDSRSFGISRSMIPPSPLVVLKILRGEGFEAYLVGGCVRDLILNRIPKDFDIITNARLRQIKKQFHRCEIVGRRFPICRVHVKGSIVEVSSFDTVAKHAEKEEATLVPKMPKGCPEKDFILWNNSMHRDFTINSLFFNPFVNRIYDYANAMQDLRSLKLRTLVSAHLSFGEDCARILRGLRLAARLNLSLTKEIEDAMHELSPAIMSLSKSRIMMELNYMMSYGAAEPSLSLLQRYNILEIVLPFHGTYLTQQASKQLGKSSVMLMKLFSSLDQLVTCGQPSHYSVWVALLAFHMALITHPQHVFVILTFASVLHRTNWKEAVKFAEKHSEDAAVYGPEFSDSQGSISEDELAKKVAQLAVQVQKSINILTDRDSLLEAMSKFPGAPCSGLVFVSNKVGRAVELMFDILVKDVTSLKSRKNVHRIDYISLGKGHMCETRFLLGKVILDTIVCRVAQGVKVIKEGKHILLGVDGQQKEDASHENFLENLELMKPEFVSDDDDDNLLNEYQLQHIEVIKEGKHILLGVDGQQKEDASHENFLENLELMKPEFVSDDDDDDNLLNEYQLQHDIFEKKRLNHEGCSDLVEAVTKKQKIVAAEHYEEMAVKKQDLIDDTVFLSQELDRVRDTVTRKNIKGEDAQLPKDEIRMLLEEVKYQQYCRDATGKEKKNAVV</sequence>
<comment type="caution">
    <text evidence="7">The sequence shown here is derived from an EMBL/GenBank/DDBJ whole genome shotgun (WGS) entry which is preliminary data.</text>
</comment>
<evidence type="ECO:0000313" key="8">
    <source>
        <dbReference type="Proteomes" id="UP001371456"/>
    </source>
</evidence>
<dbReference type="PANTHER" id="PTHR43051:SF1">
    <property type="entry name" value="POLYNUCLEOTIDE ADENYLYLTRANSFERASE FAMILY PROTEIN"/>
    <property type="match status" value="1"/>
</dbReference>
<dbReference type="AlphaFoldDB" id="A0AAN8YIN7"/>
<dbReference type="GO" id="GO:0003723">
    <property type="term" value="F:RNA binding"/>
    <property type="evidence" value="ECO:0007669"/>
    <property type="project" value="UniProtKB-KW"/>
</dbReference>
<dbReference type="PANTHER" id="PTHR43051">
    <property type="entry name" value="POLYNUCLEOTIDE ADENYLYLTRANSFERASE FAMILY PROTEIN"/>
    <property type="match status" value="1"/>
</dbReference>
<dbReference type="Pfam" id="PF01743">
    <property type="entry name" value="PolyA_pol"/>
    <property type="match status" value="1"/>
</dbReference>
<dbReference type="InterPro" id="IPR032828">
    <property type="entry name" value="PolyA_RNA-bd"/>
</dbReference>
<gene>
    <name evidence="7" type="ORF">RDI58_006844</name>
</gene>
<dbReference type="GO" id="GO:0016779">
    <property type="term" value="F:nucleotidyltransferase activity"/>
    <property type="evidence" value="ECO:0007669"/>
    <property type="project" value="InterPro"/>
</dbReference>
<evidence type="ECO:0000256" key="3">
    <source>
        <dbReference type="ARBA" id="ARBA00022741"/>
    </source>
</evidence>
<name>A0AAN8YIN7_SOLBU</name>
<evidence type="ECO:0000256" key="1">
    <source>
        <dbReference type="ARBA" id="ARBA00007265"/>
    </source>
</evidence>
<dbReference type="Gene3D" id="1.10.3090.10">
    <property type="entry name" value="cca-adding enzyme, domain 2"/>
    <property type="match status" value="1"/>
</dbReference>
<dbReference type="Pfam" id="PF12627">
    <property type="entry name" value="PolyA_pol_RNAbd"/>
    <property type="match status" value="1"/>
</dbReference>
<keyword evidence="4" id="KW-0694">RNA-binding</keyword>
<feature type="domain" description="tRNA nucleotidyltransferase/poly(A) polymerase RNA and SrmB- binding" evidence="6">
    <location>
        <begin position="255"/>
        <end position="313"/>
    </location>
</feature>
<dbReference type="CDD" id="cd05398">
    <property type="entry name" value="NT_ClassII-CCAase"/>
    <property type="match status" value="1"/>
</dbReference>
<protein>
    <submittedName>
        <fullName evidence="7">Uncharacterized protein</fullName>
    </submittedName>
</protein>
<evidence type="ECO:0000256" key="4">
    <source>
        <dbReference type="RuleBase" id="RU003953"/>
    </source>
</evidence>
<reference evidence="7 8" key="1">
    <citation type="submission" date="2024-02" db="EMBL/GenBank/DDBJ databases">
        <title>de novo genome assembly of Solanum bulbocastanum strain 11H21.</title>
        <authorList>
            <person name="Hosaka A.J."/>
        </authorList>
    </citation>
    <scope>NUCLEOTIDE SEQUENCE [LARGE SCALE GENOMIC DNA]</scope>
    <source>
        <tissue evidence="7">Young leaves</tissue>
    </source>
</reference>
<comment type="similarity">
    <text evidence="1 4">Belongs to the tRNA nucleotidyltransferase/poly(A) polymerase family.</text>
</comment>
<accession>A0AAN8YIN7</accession>
<dbReference type="SUPFAM" id="SSF81301">
    <property type="entry name" value="Nucleotidyltransferase"/>
    <property type="match status" value="1"/>
</dbReference>
<dbReference type="SUPFAM" id="SSF81891">
    <property type="entry name" value="Poly A polymerase C-terminal region-like"/>
    <property type="match status" value="1"/>
</dbReference>
<dbReference type="GO" id="GO:0000166">
    <property type="term" value="F:nucleotide binding"/>
    <property type="evidence" value="ECO:0007669"/>
    <property type="project" value="UniProtKB-KW"/>
</dbReference>
<dbReference type="GO" id="GO:0001680">
    <property type="term" value="P:tRNA 3'-terminal CCA addition"/>
    <property type="evidence" value="ECO:0007669"/>
    <property type="project" value="UniProtKB-ARBA"/>
</dbReference>